<protein>
    <submittedName>
        <fullName evidence="1">Uncharacterized protein</fullName>
    </submittedName>
</protein>
<proteinExistence type="predicted"/>
<name>A0ACC0NNW4_RHOML</name>
<evidence type="ECO:0000313" key="1">
    <source>
        <dbReference type="EMBL" id="KAI8555078.1"/>
    </source>
</evidence>
<comment type="caution">
    <text evidence="1">The sequence shown here is derived from an EMBL/GenBank/DDBJ whole genome shotgun (WGS) entry which is preliminary data.</text>
</comment>
<organism evidence="1 2">
    <name type="scientific">Rhododendron molle</name>
    <name type="common">Chinese azalea</name>
    <name type="synonym">Azalea mollis</name>
    <dbReference type="NCBI Taxonomy" id="49168"/>
    <lineage>
        <taxon>Eukaryota</taxon>
        <taxon>Viridiplantae</taxon>
        <taxon>Streptophyta</taxon>
        <taxon>Embryophyta</taxon>
        <taxon>Tracheophyta</taxon>
        <taxon>Spermatophyta</taxon>
        <taxon>Magnoliopsida</taxon>
        <taxon>eudicotyledons</taxon>
        <taxon>Gunneridae</taxon>
        <taxon>Pentapetalae</taxon>
        <taxon>asterids</taxon>
        <taxon>Ericales</taxon>
        <taxon>Ericaceae</taxon>
        <taxon>Ericoideae</taxon>
        <taxon>Rhodoreae</taxon>
        <taxon>Rhododendron</taxon>
    </lineage>
</organism>
<keyword evidence="2" id="KW-1185">Reference proteome</keyword>
<gene>
    <name evidence="1" type="ORF">RHMOL_Rhmol05G0146600</name>
</gene>
<reference evidence="1" key="1">
    <citation type="submission" date="2022-02" db="EMBL/GenBank/DDBJ databases">
        <title>Plant Genome Project.</title>
        <authorList>
            <person name="Zhang R.-G."/>
        </authorList>
    </citation>
    <scope>NUCLEOTIDE SEQUENCE</scope>
    <source>
        <strain evidence="1">AT1</strain>
    </source>
</reference>
<evidence type="ECO:0000313" key="2">
    <source>
        <dbReference type="Proteomes" id="UP001062846"/>
    </source>
</evidence>
<sequence length="164" mass="18462">MFILSSKLKKLKGVLRNLNLKDYSEIGKRVVAAKEDLDLIQDQFFKFLHDPELCANEKVALNNFVELRMAEESFLKQKSRVMWLALGDHNSKFFHHKLCSHRARNNILSLTDSSGNLLIDSGAIKDEILGYYTGLLGTAFGGKVNPVPTLNQAIHAKVPSHLKD</sequence>
<accession>A0ACC0NNW4</accession>
<dbReference type="EMBL" id="CM046392">
    <property type="protein sequence ID" value="KAI8555078.1"/>
    <property type="molecule type" value="Genomic_DNA"/>
</dbReference>
<dbReference type="Proteomes" id="UP001062846">
    <property type="component" value="Chromosome 5"/>
</dbReference>